<accession>A0A2R5ELJ3</accession>
<protein>
    <submittedName>
        <fullName evidence="1">Aldolase</fullName>
    </submittedName>
</protein>
<gene>
    <name evidence="1" type="ORF">PAT3040_01967</name>
</gene>
<keyword evidence="2" id="KW-1185">Reference proteome</keyword>
<dbReference type="Proteomes" id="UP000245202">
    <property type="component" value="Unassembled WGS sequence"/>
</dbReference>
<dbReference type="AlphaFoldDB" id="A0A2R5ELJ3"/>
<dbReference type="RefSeq" id="WP_108992478.1">
    <property type="nucleotide sequence ID" value="NZ_BDQX01000097.1"/>
</dbReference>
<organism evidence="1 2">
    <name type="scientific">Paenibacillus agaridevorans</name>
    <dbReference type="NCBI Taxonomy" id="171404"/>
    <lineage>
        <taxon>Bacteria</taxon>
        <taxon>Bacillati</taxon>
        <taxon>Bacillota</taxon>
        <taxon>Bacilli</taxon>
        <taxon>Bacillales</taxon>
        <taxon>Paenibacillaceae</taxon>
        <taxon>Paenibacillus</taxon>
    </lineage>
</organism>
<dbReference type="SUPFAM" id="SSF53795">
    <property type="entry name" value="PEP carboxykinase-like"/>
    <property type="match status" value="1"/>
</dbReference>
<proteinExistence type="predicted"/>
<dbReference type="EMBL" id="BDQX01000097">
    <property type="protein sequence ID" value="GBG07417.1"/>
    <property type="molecule type" value="Genomic_DNA"/>
</dbReference>
<comment type="caution">
    <text evidence="1">The sequence shown here is derived from an EMBL/GenBank/DDBJ whole genome shotgun (WGS) entry which is preliminary data.</text>
</comment>
<reference evidence="1 2" key="1">
    <citation type="submission" date="2017-08" db="EMBL/GenBank/DDBJ databases">
        <title>Substantial Increase in Enzyme Production by Combined Drug-Resistance Mutations in Paenibacillus agaridevorans.</title>
        <authorList>
            <person name="Tanaka Y."/>
            <person name="Funane K."/>
            <person name="Hosaka T."/>
            <person name="Shiwa Y."/>
            <person name="Fujita N."/>
            <person name="Miyazaki T."/>
            <person name="Yoshikawa H."/>
            <person name="Murakami K."/>
            <person name="Kasahara K."/>
            <person name="Inaoka T."/>
            <person name="Hiraga Y."/>
            <person name="Ochi K."/>
        </authorList>
    </citation>
    <scope>NUCLEOTIDE SEQUENCE [LARGE SCALE GENOMIC DNA]</scope>
    <source>
        <strain evidence="1 2">T-3040</strain>
    </source>
</reference>
<dbReference type="InterPro" id="IPR027417">
    <property type="entry name" value="P-loop_NTPase"/>
</dbReference>
<sequence length="323" mass="36038">MIEQWKGYTYKAFGLHIATEIPFLGAKPAEERSHNTDVWVEWGDLTALWEEVSNPDDAFVVLDDKVLFRIGQTAVYSVEAGTRVIVSPEEGAHLERIRLFLDGYCMAILLLQRNILPLHGSAIAKNGLAYAIVGSSGAGKSTLTKALLDQGFSFVSDDIIPVVLSDTDNELAIVWPALPEQKLWQESLSELGVSREGLRVVYERQAHSSELTEEIRTKYAVPVARFSHAPIPLAGIFELAKREDATELVPIEGAERLRTLALHTFHRSLIEPMGLLEWHFRTIAGLANRTDMMLLGRQRDQYSAPALVQLVLENLIIKRENAS</sequence>
<evidence type="ECO:0000313" key="1">
    <source>
        <dbReference type="EMBL" id="GBG07417.1"/>
    </source>
</evidence>
<name>A0A2R5ELJ3_9BACL</name>
<dbReference type="Gene3D" id="3.40.50.300">
    <property type="entry name" value="P-loop containing nucleotide triphosphate hydrolases"/>
    <property type="match status" value="1"/>
</dbReference>
<evidence type="ECO:0000313" key="2">
    <source>
        <dbReference type="Proteomes" id="UP000245202"/>
    </source>
</evidence>